<reference evidence="2 3" key="1">
    <citation type="submission" date="2018-07" db="EMBL/GenBank/DDBJ databases">
        <title>Leeuwenhoekiella genomics.</title>
        <authorList>
            <person name="Tahon G."/>
            <person name="Willems A."/>
        </authorList>
    </citation>
    <scope>NUCLEOTIDE SEQUENCE [LARGE SCALE GENOMIC DNA]</scope>
    <source>
        <strain evidence="2 3">LMG 1345</strain>
    </source>
</reference>
<feature type="signal peptide" evidence="1">
    <location>
        <begin position="1"/>
        <end position="19"/>
    </location>
</feature>
<accession>A0A4Q0PPG1</accession>
<evidence type="ECO:0000313" key="2">
    <source>
        <dbReference type="EMBL" id="RXG32476.1"/>
    </source>
</evidence>
<dbReference type="STRING" id="1122159.SAMN02745246_00876"/>
<dbReference type="PROSITE" id="PS51257">
    <property type="entry name" value="PROKAR_LIPOPROTEIN"/>
    <property type="match status" value="1"/>
</dbReference>
<name>A0A4Q0PPG1_9FLAO</name>
<evidence type="ECO:0000313" key="3">
    <source>
        <dbReference type="Proteomes" id="UP000290608"/>
    </source>
</evidence>
<proteinExistence type="predicted"/>
<evidence type="ECO:0008006" key="4">
    <source>
        <dbReference type="Google" id="ProtNLM"/>
    </source>
</evidence>
<evidence type="ECO:0000256" key="1">
    <source>
        <dbReference type="SAM" id="SignalP"/>
    </source>
</evidence>
<organism evidence="2 3">
    <name type="scientific">Leeuwenhoekiella marinoflava</name>
    <dbReference type="NCBI Taxonomy" id="988"/>
    <lineage>
        <taxon>Bacteria</taxon>
        <taxon>Pseudomonadati</taxon>
        <taxon>Bacteroidota</taxon>
        <taxon>Flavobacteriia</taxon>
        <taxon>Flavobacteriales</taxon>
        <taxon>Flavobacteriaceae</taxon>
        <taxon>Leeuwenhoekiella</taxon>
    </lineage>
</organism>
<dbReference type="AlphaFoldDB" id="A0A4Q0PPG1"/>
<dbReference type="RefSeq" id="WP_073097462.1">
    <property type="nucleotide sequence ID" value="NZ_QOVL01000003.1"/>
</dbReference>
<dbReference type="Proteomes" id="UP000290608">
    <property type="component" value="Unassembled WGS sequence"/>
</dbReference>
<keyword evidence="1" id="KW-0732">Signal</keyword>
<comment type="caution">
    <text evidence="2">The sequence shown here is derived from an EMBL/GenBank/DDBJ whole genome shotgun (WGS) entry which is preliminary data.</text>
</comment>
<sequence>MNIRIASVALIVSLFVSCADENDTTADLVQQEISVELNLVKMSGQIRGSETTGEEMSWRETYTLGPGMRFKKVRKSEGKTLTSEGFFDIVMINSDKYLKFVHDSDSELVGNCTGDKTELLKYTSSDSLESTWSACDGPGLQYTFN</sequence>
<feature type="chain" id="PRO_5020739296" description="Lipoprotein" evidence="1">
    <location>
        <begin position="20"/>
        <end position="145"/>
    </location>
</feature>
<gene>
    <name evidence="2" type="ORF">DSL99_799</name>
</gene>
<dbReference type="EMBL" id="QOVL01000003">
    <property type="protein sequence ID" value="RXG32476.1"/>
    <property type="molecule type" value="Genomic_DNA"/>
</dbReference>
<protein>
    <recommendedName>
        <fullName evidence="4">Lipoprotein</fullName>
    </recommendedName>
</protein>